<gene>
    <name evidence="1" type="ORF">EUX98_g4742</name>
</gene>
<protein>
    <recommendedName>
        <fullName evidence="3">F-box domain-containing protein</fullName>
    </recommendedName>
</protein>
<evidence type="ECO:0000313" key="2">
    <source>
        <dbReference type="Proteomes" id="UP000308730"/>
    </source>
</evidence>
<dbReference type="SUPFAM" id="SSF52047">
    <property type="entry name" value="RNI-like"/>
    <property type="match status" value="1"/>
</dbReference>
<proteinExistence type="predicted"/>
<evidence type="ECO:0008006" key="3">
    <source>
        <dbReference type="Google" id="ProtNLM"/>
    </source>
</evidence>
<dbReference type="OrthoDB" id="2741110at2759"/>
<dbReference type="AlphaFoldDB" id="A0A4S4MVQ1"/>
<dbReference type="EMBL" id="SGPM01000123">
    <property type="protein sequence ID" value="THH29458.1"/>
    <property type="molecule type" value="Genomic_DNA"/>
</dbReference>
<organism evidence="1 2">
    <name type="scientific">Antrodiella citrinella</name>
    <dbReference type="NCBI Taxonomy" id="2447956"/>
    <lineage>
        <taxon>Eukaryota</taxon>
        <taxon>Fungi</taxon>
        <taxon>Dikarya</taxon>
        <taxon>Basidiomycota</taxon>
        <taxon>Agaricomycotina</taxon>
        <taxon>Agaricomycetes</taxon>
        <taxon>Polyporales</taxon>
        <taxon>Steccherinaceae</taxon>
        <taxon>Antrodiella</taxon>
    </lineage>
</organism>
<sequence length="416" mass="47105">MSEIPAHCERPLDLSSNSPQDVSYTSLIPPELVDLFIDALSHDRPSLKACALTGHAWLYRSQYRLHRHLRFSNLKHLTSDPLRYIDPAIAQYVHSLDLATLPTVSSSPADPCADRIQIWVILSRLTQVRSVTIRSLEDAATVTPFVSLAFPHVTELTLGRAEFDSFAQFKAFFASFVHLTRFQLDQFDVFPWASDSEDSEEESISEDEDDYLDFPLLRHMTLSGRSLYSDELIDLAHWLRSELPGSYSLQSLTFETWYGGRFGTMKAYLAACRRSLQVLELPMGASEPSIARLNFKRFGFRHLTKLQTLSFVAAEHPWAIRHYTSDCVALTLAEVTSNHISQVVFDFSLARGVSLASLVDFRTVDQVLSKPQFESVKFVDILCNRDHGTSRGHLEDDIRQILACTVGRDIVRLDFG</sequence>
<dbReference type="Proteomes" id="UP000308730">
    <property type="component" value="Unassembled WGS sequence"/>
</dbReference>
<evidence type="ECO:0000313" key="1">
    <source>
        <dbReference type="EMBL" id="THH29458.1"/>
    </source>
</evidence>
<keyword evidence="2" id="KW-1185">Reference proteome</keyword>
<reference evidence="1 2" key="1">
    <citation type="submission" date="2019-02" db="EMBL/GenBank/DDBJ databases">
        <title>Genome sequencing of the rare red list fungi Antrodiella citrinella (Flaviporus citrinellus).</title>
        <authorList>
            <person name="Buettner E."/>
            <person name="Kellner H."/>
        </authorList>
    </citation>
    <scope>NUCLEOTIDE SEQUENCE [LARGE SCALE GENOMIC DNA]</scope>
    <source>
        <strain evidence="1 2">DSM 108506</strain>
    </source>
</reference>
<name>A0A4S4MVQ1_9APHY</name>
<comment type="caution">
    <text evidence="1">The sequence shown here is derived from an EMBL/GenBank/DDBJ whole genome shotgun (WGS) entry which is preliminary data.</text>
</comment>
<accession>A0A4S4MVQ1</accession>